<dbReference type="CTD" id="36346692"/>
<dbReference type="KEGG" id="egl:EGR_10977"/>
<comment type="caution">
    <text evidence="2">The sequence shown here is derived from an EMBL/GenBank/DDBJ whole genome shotgun (WGS) entry which is preliminary data.</text>
</comment>
<sequence length="422" mass="47199">MAETAGGRFIPVCCSSCNVCQHPAPALRDCQHCAVRVCSSCWDSHYVKVVTSVTESIRVLLEKKKDLEEVRNLLKARSHGEASHLRKFIEQATLVLRNACNKSLNLSTANLNNLFAEHRARLNASKGAVCNIRELIKKYAGRKQLIPLMTLDTLLDMRDALEGVSSIAKRTSEGLDACTKRPNLRVDRSLTGALDTLSLIDVAHQAESKHRRSIRSLNNDWINNPESFRGYWLGGVALRECPALDCKSVFFANVRSYNLRTFVPSRLPKNINYSKHTHLPILLIVASDNQISEDARLVISVVQSLRLAAHPLNLVPFFSQVHRLIRAKLFQMVIFGNFLIYFSLPAVVKLALDDYCNTNRVVFIAFFQNAHTLRGTPGNDDFAMYHSPPLLEQGWVGGRIRKGLGKGGQTVLVLLTSYDSTF</sequence>
<dbReference type="AlphaFoldDB" id="W6U724"/>
<gene>
    <name evidence="2" type="ORF">EGR_10977</name>
</gene>
<feature type="transmembrane region" description="Helical" evidence="1">
    <location>
        <begin position="329"/>
        <end position="352"/>
    </location>
</feature>
<keyword evidence="1" id="KW-0812">Transmembrane</keyword>
<keyword evidence="1" id="KW-1133">Transmembrane helix</keyword>
<evidence type="ECO:0000256" key="1">
    <source>
        <dbReference type="SAM" id="Phobius"/>
    </source>
</evidence>
<keyword evidence="1" id="KW-0472">Membrane</keyword>
<name>W6U724_ECHGR</name>
<dbReference type="GeneID" id="36346692"/>
<protein>
    <submittedName>
        <fullName evidence="2">Uncharacterized protein</fullName>
    </submittedName>
</protein>
<proteinExistence type="predicted"/>
<organism evidence="2 3">
    <name type="scientific">Echinococcus granulosus</name>
    <name type="common">Hydatid tapeworm</name>
    <dbReference type="NCBI Taxonomy" id="6210"/>
    <lineage>
        <taxon>Eukaryota</taxon>
        <taxon>Metazoa</taxon>
        <taxon>Spiralia</taxon>
        <taxon>Lophotrochozoa</taxon>
        <taxon>Platyhelminthes</taxon>
        <taxon>Cestoda</taxon>
        <taxon>Eucestoda</taxon>
        <taxon>Cyclophyllidea</taxon>
        <taxon>Taeniidae</taxon>
        <taxon>Echinococcus</taxon>
        <taxon>Echinococcus granulosus group</taxon>
    </lineage>
</organism>
<dbReference type="RefSeq" id="XP_024345363.1">
    <property type="nucleotide sequence ID" value="XM_024500226.1"/>
</dbReference>
<keyword evidence="3" id="KW-1185">Reference proteome</keyword>
<reference evidence="2 3" key="1">
    <citation type="journal article" date="2013" name="Nat. Genet.">
        <title>The genome of the hydatid tapeworm Echinococcus granulosus.</title>
        <authorList>
            <person name="Zheng H."/>
            <person name="Zhang W."/>
            <person name="Zhang L."/>
            <person name="Zhang Z."/>
            <person name="Li J."/>
            <person name="Lu G."/>
            <person name="Zhu Y."/>
            <person name="Wang Y."/>
            <person name="Huang Y."/>
            <person name="Liu J."/>
            <person name="Kang H."/>
            <person name="Chen J."/>
            <person name="Wang L."/>
            <person name="Chen A."/>
            <person name="Yu S."/>
            <person name="Gao Z."/>
            <person name="Jin L."/>
            <person name="Gu W."/>
            <person name="Wang Z."/>
            <person name="Zhao L."/>
            <person name="Shi B."/>
            <person name="Wen H."/>
            <person name="Lin R."/>
            <person name="Jones M.K."/>
            <person name="Brejova B."/>
            <person name="Vinar T."/>
            <person name="Zhao G."/>
            <person name="McManus D.P."/>
            <person name="Chen Z."/>
            <person name="Zhou Y."/>
            <person name="Wang S."/>
        </authorList>
    </citation>
    <scope>NUCLEOTIDE SEQUENCE [LARGE SCALE GENOMIC DNA]</scope>
</reference>
<accession>W6U724</accession>
<evidence type="ECO:0000313" key="3">
    <source>
        <dbReference type="Proteomes" id="UP000019149"/>
    </source>
</evidence>
<evidence type="ECO:0000313" key="2">
    <source>
        <dbReference type="EMBL" id="EUB54167.1"/>
    </source>
</evidence>
<dbReference type="EMBL" id="APAU02000317">
    <property type="protein sequence ID" value="EUB54167.1"/>
    <property type="molecule type" value="Genomic_DNA"/>
</dbReference>
<dbReference type="Proteomes" id="UP000019149">
    <property type="component" value="Unassembled WGS sequence"/>
</dbReference>